<accession>A0A9X1MGG0</accession>
<evidence type="ECO:0008006" key="5">
    <source>
        <dbReference type="Google" id="ProtNLM"/>
    </source>
</evidence>
<feature type="compositionally biased region" description="Basic and acidic residues" evidence="1">
    <location>
        <begin position="177"/>
        <end position="190"/>
    </location>
</feature>
<dbReference type="EMBL" id="JAJFZV010000016">
    <property type="protein sequence ID" value="MCC3299161.1"/>
    <property type="molecule type" value="Genomic_DNA"/>
</dbReference>
<feature type="compositionally biased region" description="Low complexity" evidence="1">
    <location>
        <begin position="167"/>
        <end position="176"/>
    </location>
</feature>
<organism evidence="3 4">
    <name type="scientific">Arthrobacter caoxuetaonis</name>
    <dbReference type="NCBI Taxonomy" id="2886935"/>
    <lineage>
        <taxon>Bacteria</taxon>
        <taxon>Bacillati</taxon>
        <taxon>Actinomycetota</taxon>
        <taxon>Actinomycetes</taxon>
        <taxon>Micrococcales</taxon>
        <taxon>Micrococcaceae</taxon>
        <taxon>Arthrobacter</taxon>
    </lineage>
</organism>
<reference evidence="3" key="1">
    <citation type="submission" date="2021-10" db="EMBL/GenBank/DDBJ databases">
        <title>Novel species in genus Arthrobacter.</title>
        <authorList>
            <person name="Liu Y."/>
        </authorList>
    </citation>
    <scope>NUCLEOTIDE SEQUENCE</scope>
    <source>
        <strain evidence="3">Zg-Y453</strain>
    </source>
</reference>
<evidence type="ECO:0000313" key="3">
    <source>
        <dbReference type="EMBL" id="MCC3299161.1"/>
    </source>
</evidence>
<evidence type="ECO:0000256" key="2">
    <source>
        <dbReference type="SAM" id="Phobius"/>
    </source>
</evidence>
<proteinExistence type="predicted"/>
<dbReference type="RefSeq" id="WP_227897139.1">
    <property type="nucleotide sequence ID" value="NZ_CP099466.1"/>
</dbReference>
<dbReference type="Proteomes" id="UP001139158">
    <property type="component" value="Unassembled WGS sequence"/>
</dbReference>
<dbReference type="AlphaFoldDB" id="A0A9X1MGG0"/>
<feature type="compositionally biased region" description="Low complexity" evidence="1">
    <location>
        <begin position="193"/>
        <end position="204"/>
    </location>
</feature>
<keyword evidence="2" id="KW-0812">Transmembrane</keyword>
<name>A0A9X1MGG0_9MICC</name>
<evidence type="ECO:0000256" key="1">
    <source>
        <dbReference type="SAM" id="MobiDB-lite"/>
    </source>
</evidence>
<comment type="caution">
    <text evidence="3">The sequence shown here is derived from an EMBL/GenBank/DDBJ whole genome shotgun (WGS) entry which is preliminary data.</text>
</comment>
<keyword evidence="2" id="KW-0472">Membrane</keyword>
<protein>
    <recommendedName>
        <fullName evidence="5">Cell division protein FtsL</fullName>
    </recommendedName>
</protein>
<feature type="transmembrane region" description="Helical" evidence="2">
    <location>
        <begin position="57"/>
        <end position="79"/>
    </location>
</feature>
<evidence type="ECO:0000313" key="4">
    <source>
        <dbReference type="Proteomes" id="UP001139158"/>
    </source>
</evidence>
<keyword evidence="2" id="KW-1133">Transmembrane helix</keyword>
<keyword evidence="4" id="KW-1185">Reference proteome</keyword>
<feature type="region of interest" description="Disordered" evidence="1">
    <location>
        <begin position="167"/>
        <end position="227"/>
    </location>
</feature>
<sequence>MTERTGRRRPAMPLQAVQGNLARKVQWEAPQPEAPAPRRRTPLALVPAAARRRRVPVAALCFAALAVGLAAVLVLNISVSSGQYQLVQLQNQRTELAQKNEALTQQVENHMAPQVLAAAASDLGMVVSPSFGTIDLQTLAVDGSPEPAKDGARPESLLGLPQVLTQPVTPAQPAAAEPEKNVRAAEEKADNIPAAAESAEEAVPAPAPAEEDLNGGTIPAPSQRSGQ</sequence>
<gene>
    <name evidence="3" type="ORF">LJ757_15325</name>
</gene>